<sequence>MSLSNRIIAIATRHDAKRLASYYRATTGASPAEVEDLYNALGIHEQAQVVFRKWSGVQSLLRREKAEFIKRNIATIMGGLLAGGQHGTANALKLTGELFEMLPQEYRPPSFTEFLKGRPDPLAGVGQLSPSETVYMNKMVHTTSYHPMKVTP</sequence>
<organism evidence="1 2">
    <name type="scientific">Ralstonia phage RPSC1</name>
    <dbReference type="NCBI Taxonomy" id="2041351"/>
    <lineage>
        <taxon>Viruses</taxon>
        <taxon>Duplodnaviria</taxon>
        <taxon>Heunggongvirae</taxon>
        <taxon>Uroviricota</taxon>
        <taxon>Caudoviricetes</taxon>
        <taxon>Autographivirales</taxon>
        <taxon>Autotranscriptaviridae</taxon>
        <taxon>Stompelvirus</taxon>
        <taxon>Stompelvirus RPSC1</taxon>
    </lineage>
</organism>
<evidence type="ECO:0000313" key="1">
    <source>
        <dbReference type="EMBL" id="ATN92948.1"/>
    </source>
</evidence>
<evidence type="ECO:0000313" key="2">
    <source>
        <dbReference type="Proteomes" id="UP000258840"/>
    </source>
</evidence>
<dbReference type="EMBL" id="MF893341">
    <property type="protein sequence ID" value="ATN92948.1"/>
    <property type="molecule type" value="Genomic_DNA"/>
</dbReference>
<accession>A0A2Z2U7W2</accession>
<proteinExistence type="predicted"/>
<dbReference type="Proteomes" id="UP000258840">
    <property type="component" value="Segment"/>
</dbReference>
<gene>
    <name evidence="1" type="ORF">RPSC1_17</name>
</gene>
<name>A0A2Z2U7W2_9CAUD</name>
<keyword evidence="2" id="KW-1185">Reference proteome</keyword>
<protein>
    <submittedName>
        <fullName evidence="1">Uncharacterized protein</fullName>
    </submittedName>
</protein>
<reference evidence="1 2" key="1">
    <citation type="journal article" date="2018" name="Arch. Virol.">
        <title>Genomic characterization of the novel Ralstonia phage RPSC1.</title>
        <authorList>
            <person name="Liao M."/>
        </authorList>
    </citation>
    <scope>NUCLEOTIDE SEQUENCE [LARGE SCALE GENOMIC DNA]</scope>
</reference>